<name>A0AAV2DAU3_9ROSI</name>
<evidence type="ECO:0000313" key="2">
    <source>
        <dbReference type="EMBL" id="CAL1370680.1"/>
    </source>
</evidence>
<proteinExistence type="predicted"/>
<reference evidence="2 3" key="1">
    <citation type="submission" date="2024-04" db="EMBL/GenBank/DDBJ databases">
        <authorList>
            <person name="Fracassetti M."/>
        </authorList>
    </citation>
    <scope>NUCLEOTIDE SEQUENCE [LARGE SCALE GENOMIC DNA]</scope>
</reference>
<dbReference type="PANTHER" id="PTHR12975">
    <property type="entry name" value="TRANSPORT PROTEIN TRAPP"/>
    <property type="match status" value="1"/>
</dbReference>
<dbReference type="AlphaFoldDB" id="A0AAV2DAU3"/>
<protein>
    <recommendedName>
        <fullName evidence="1">TPPC8 C-terminal Ig-like domain-containing protein</fullName>
    </recommendedName>
</protein>
<dbReference type="EMBL" id="OZ034815">
    <property type="protein sequence ID" value="CAL1370680.1"/>
    <property type="molecule type" value="Genomic_DNA"/>
</dbReference>
<accession>A0AAV2DAU3</accession>
<evidence type="ECO:0000313" key="3">
    <source>
        <dbReference type="Proteomes" id="UP001497516"/>
    </source>
</evidence>
<dbReference type="Proteomes" id="UP001497516">
    <property type="component" value="Chromosome 2"/>
</dbReference>
<keyword evidence="3" id="KW-1185">Reference proteome</keyword>
<dbReference type="Pfam" id="PF24542">
    <property type="entry name" value="Ig_TPPC8_C"/>
    <property type="match status" value="1"/>
</dbReference>
<evidence type="ECO:0000259" key="1">
    <source>
        <dbReference type="Pfam" id="PF24542"/>
    </source>
</evidence>
<dbReference type="PANTHER" id="PTHR12975:SF6">
    <property type="entry name" value="TRAFFICKING PROTEIN PARTICLE COMPLEX SUBUNIT 8"/>
    <property type="match status" value="1"/>
</dbReference>
<sequence length="174" mass="18542">MNGPRTKYHNFSSSFCEISLRMTIHNSSDVIASISINTADSAGQSDALPSPRGWQPVVADTKVASPKVSGAVAGNSAELPSSEPVASPVSPFIWSGSSCSNVQLDPCSSTDVPMQICVFSPGTYDLSSYVLNWNLRKDGGGNQLEAKERNPEEMRKLSGSCSGYPYFLTVLQSV</sequence>
<dbReference type="InterPro" id="IPR057651">
    <property type="entry name" value="Ig_TPPC8_C"/>
</dbReference>
<dbReference type="GO" id="GO:1990072">
    <property type="term" value="C:TRAPPIII protein complex"/>
    <property type="evidence" value="ECO:0007669"/>
    <property type="project" value="TreeGrafter"/>
</dbReference>
<feature type="domain" description="TPPC8 C-terminal Ig-like" evidence="1">
    <location>
        <begin position="82"/>
        <end position="128"/>
    </location>
</feature>
<organism evidence="2 3">
    <name type="scientific">Linum trigynum</name>
    <dbReference type="NCBI Taxonomy" id="586398"/>
    <lineage>
        <taxon>Eukaryota</taxon>
        <taxon>Viridiplantae</taxon>
        <taxon>Streptophyta</taxon>
        <taxon>Embryophyta</taxon>
        <taxon>Tracheophyta</taxon>
        <taxon>Spermatophyta</taxon>
        <taxon>Magnoliopsida</taxon>
        <taxon>eudicotyledons</taxon>
        <taxon>Gunneridae</taxon>
        <taxon>Pentapetalae</taxon>
        <taxon>rosids</taxon>
        <taxon>fabids</taxon>
        <taxon>Malpighiales</taxon>
        <taxon>Linaceae</taxon>
        <taxon>Linum</taxon>
    </lineage>
</organism>
<dbReference type="InterPro" id="IPR024420">
    <property type="entry name" value="TRAPP_III_complex_Trs85"/>
</dbReference>
<gene>
    <name evidence="2" type="ORF">LTRI10_LOCUS12788</name>
</gene>